<gene>
    <name evidence="2" type="ORF">FLAPXU55_01396</name>
</gene>
<dbReference type="RefSeq" id="WP_180857107.1">
    <property type="nucleotide sequence ID" value="NZ_CAIJDE010000034.1"/>
</dbReference>
<accession>A0A9N8P163</accession>
<keyword evidence="3" id="KW-1185">Reference proteome</keyword>
<proteinExistence type="predicted"/>
<dbReference type="EMBL" id="CAIJDE010000034">
    <property type="protein sequence ID" value="CAC9973710.1"/>
    <property type="molecule type" value="Genomic_DNA"/>
</dbReference>
<reference evidence="2 3" key="1">
    <citation type="submission" date="2020-06" db="EMBL/GenBank/DDBJ databases">
        <authorList>
            <person name="Criscuolo A."/>
        </authorList>
    </citation>
    <scope>NUCLEOTIDE SEQUENCE [LARGE SCALE GENOMIC DNA]</scope>
    <source>
        <strain evidence="2">PXU-55</strain>
    </source>
</reference>
<dbReference type="Proteomes" id="UP000533639">
    <property type="component" value="Unassembled WGS sequence"/>
</dbReference>
<protein>
    <recommendedName>
        <fullName evidence="1">PRTase-CE domain-containing protein</fullName>
    </recommendedName>
</protein>
<dbReference type="Pfam" id="PF24390">
    <property type="entry name" value="PRTase-CE"/>
    <property type="match status" value="1"/>
</dbReference>
<sequence length="317" mass="37140">MDLKDKLHAKIKCLNETLWDGKGSYKKVNAWLNNFQDDEKIHALYLLSQCVYFNDFQIKQLLISIYRDLFKYPHIEFIRRKNGNTLDEVFIKTEYKKILDNTRFVSVGNPAESSAHLMYNFRNENKIPKSLFIHETQIASCPKQVENFVFLDDICGSGNQMVDYTKAVIPIIKREFPKAKIYYFLLLGTREGKDFIRTHTSIDIVDSVLELDNSFKTFHSNSRVFKNIPSEIDITKIHTFTGRDGKRLMSSIFLRLNPLMNAADLESVSDRDKFGYKDGQYLIAFNHNTPDNTLPVLWYNEDTITWNSIFKRAHKIY</sequence>
<organism evidence="2 3">
    <name type="scientific">Flavobacterium panici</name>
    <dbReference type="NCBI Taxonomy" id="2654843"/>
    <lineage>
        <taxon>Bacteria</taxon>
        <taxon>Pseudomonadati</taxon>
        <taxon>Bacteroidota</taxon>
        <taxon>Flavobacteriia</taxon>
        <taxon>Flavobacteriales</taxon>
        <taxon>Flavobacteriaceae</taxon>
        <taxon>Flavobacterium</taxon>
    </lineage>
</organism>
<comment type="caution">
    <text evidence="2">The sequence shown here is derived from an EMBL/GenBank/DDBJ whole genome shotgun (WGS) entry which is preliminary data.</text>
</comment>
<name>A0A9N8P163_9FLAO</name>
<dbReference type="InterPro" id="IPR056920">
    <property type="entry name" value="PRTase-CE"/>
</dbReference>
<dbReference type="AlphaFoldDB" id="A0A9N8P163"/>
<feature type="domain" description="PRTase-CE" evidence="1">
    <location>
        <begin position="28"/>
        <end position="312"/>
    </location>
</feature>
<evidence type="ECO:0000313" key="3">
    <source>
        <dbReference type="Proteomes" id="UP000533639"/>
    </source>
</evidence>
<evidence type="ECO:0000313" key="2">
    <source>
        <dbReference type="EMBL" id="CAC9973710.1"/>
    </source>
</evidence>
<evidence type="ECO:0000259" key="1">
    <source>
        <dbReference type="Pfam" id="PF24390"/>
    </source>
</evidence>